<proteinExistence type="predicted"/>
<evidence type="ECO:0000313" key="3">
    <source>
        <dbReference type="Proteomes" id="UP000253729"/>
    </source>
</evidence>
<evidence type="ECO:0000313" key="2">
    <source>
        <dbReference type="EMBL" id="RDH38837.1"/>
    </source>
</evidence>
<sequence length="108" mass="12312">MATGADDRSNMSIRKQNEHLMSTSATERAWQIIWAHPTNLIWTVQQEMVRTQNDDDESLGQLIMPIRAQNTESPTYPLVSFHRRSEQKQLAGSLIQPVGVSEIEEGNY</sequence>
<protein>
    <submittedName>
        <fullName evidence="2">Uncharacterized protein</fullName>
    </submittedName>
</protein>
<accession>A0A3F3QI76</accession>
<dbReference type="AlphaFoldDB" id="A0A3F3QI76"/>
<dbReference type="RefSeq" id="XP_026631859.1">
    <property type="nucleotide sequence ID" value="XM_026770433.1"/>
</dbReference>
<gene>
    <name evidence="2" type="ORF">BDQ94DRAFT_165928</name>
</gene>
<reference evidence="2 3" key="1">
    <citation type="submission" date="2018-07" db="EMBL/GenBank/DDBJ databases">
        <title>The genomes of Aspergillus section Nigri reveals drivers in fungal speciation.</title>
        <authorList>
            <consortium name="DOE Joint Genome Institute"/>
            <person name="Vesth T.C."/>
            <person name="Nybo J."/>
            <person name="Theobald S."/>
            <person name="Brandl J."/>
            <person name="Frisvad J.C."/>
            <person name="Nielsen K.F."/>
            <person name="Lyhne E.K."/>
            <person name="Kogle M.E."/>
            <person name="Kuo A."/>
            <person name="Riley R."/>
            <person name="Clum A."/>
            <person name="Nolan M."/>
            <person name="Lipzen A."/>
            <person name="Salamov A."/>
            <person name="Henrissat B."/>
            <person name="Wiebenga A."/>
            <person name="De vries R.P."/>
            <person name="Grigoriev I.V."/>
            <person name="Mortensen U.H."/>
            <person name="Andersen M.R."/>
            <person name="Baker S.E."/>
        </authorList>
    </citation>
    <scope>NUCLEOTIDE SEQUENCE [LARGE SCALE GENOMIC DNA]</scope>
    <source>
        <strain evidence="2 3">CBS 139.54b</strain>
    </source>
</reference>
<keyword evidence="3" id="KW-1185">Reference proteome</keyword>
<feature type="compositionally biased region" description="Polar residues" evidence="1">
    <location>
        <begin position="10"/>
        <end position="20"/>
    </location>
</feature>
<name>A0A3F3QI76_9EURO</name>
<organism evidence="2 3">
    <name type="scientific">Aspergillus welwitschiae</name>
    <dbReference type="NCBI Taxonomy" id="1341132"/>
    <lineage>
        <taxon>Eukaryota</taxon>
        <taxon>Fungi</taxon>
        <taxon>Dikarya</taxon>
        <taxon>Ascomycota</taxon>
        <taxon>Pezizomycotina</taxon>
        <taxon>Eurotiomycetes</taxon>
        <taxon>Eurotiomycetidae</taxon>
        <taxon>Eurotiales</taxon>
        <taxon>Aspergillaceae</taxon>
        <taxon>Aspergillus</taxon>
        <taxon>Aspergillus subgen. Circumdati</taxon>
    </lineage>
</organism>
<dbReference type="EMBL" id="KZ852033">
    <property type="protein sequence ID" value="RDH38837.1"/>
    <property type="molecule type" value="Genomic_DNA"/>
</dbReference>
<feature type="region of interest" description="Disordered" evidence="1">
    <location>
        <begin position="1"/>
        <end position="20"/>
    </location>
</feature>
<evidence type="ECO:0000256" key="1">
    <source>
        <dbReference type="SAM" id="MobiDB-lite"/>
    </source>
</evidence>
<dbReference type="Proteomes" id="UP000253729">
    <property type="component" value="Unassembled WGS sequence"/>
</dbReference>
<dbReference type="GeneID" id="38138789"/>